<comment type="caution">
    <text evidence="5">The sequence shown here is derived from an EMBL/GenBank/DDBJ whole genome shotgun (WGS) entry which is preliminary data.</text>
</comment>
<dbReference type="Proteomes" id="UP001595453">
    <property type="component" value="Unassembled WGS sequence"/>
</dbReference>
<evidence type="ECO:0000256" key="3">
    <source>
        <dbReference type="ARBA" id="ARBA00023239"/>
    </source>
</evidence>
<dbReference type="Gene3D" id="3.20.20.60">
    <property type="entry name" value="Phosphoenolpyruvate-binding domains"/>
    <property type="match status" value="1"/>
</dbReference>
<evidence type="ECO:0000313" key="5">
    <source>
        <dbReference type="EMBL" id="MFC3032649.1"/>
    </source>
</evidence>
<evidence type="ECO:0000256" key="2">
    <source>
        <dbReference type="ARBA" id="ARBA00022723"/>
    </source>
</evidence>
<dbReference type="PANTHER" id="PTHR30502">
    <property type="entry name" value="2-KETO-3-DEOXY-L-RHAMNONATE ALDOLASE"/>
    <property type="match status" value="1"/>
</dbReference>
<evidence type="ECO:0000256" key="1">
    <source>
        <dbReference type="ARBA" id="ARBA00005568"/>
    </source>
</evidence>
<organism evidence="5 6">
    <name type="scientific">Pseudoalteromonas fenneropenaei</name>
    <dbReference type="NCBI Taxonomy" id="1737459"/>
    <lineage>
        <taxon>Bacteria</taxon>
        <taxon>Pseudomonadati</taxon>
        <taxon>Pseudomonadota</taxon>
        <taxon>Gammaproteobacteria</taxon>
        <taxon>Alteromonadales</taxon>
        <taxon>Pseudoalteromonadaceae</taxon>
        <taxon>Pseudoalteromonas</taxon>
    </lineage>
</organism>
<keyword evidence="2" id="KW-0479">Metal-binding</keyword>
<dbReference type="PANTHER" id="PTHR30502:SF0">
    <property type="entry name" value="PHOSPHOENOLPYRUVATE CARBOXYLASE FAMILY PROTEIN"/>
    <property type="match status" value="1"/>
</dbReference>
<protein>
    <submittedName>
        <fullName evidence="5">HpcH/HpaI aldolase/citrate lyase family protein</fullName>
    </submittedName>
</protein>
<evidence type="ECO:0000313" key="6">
    <source>
        <dbReference type="Proteomes" id="UP001595453"/>
    </source>
</evidence>
<comment type="similarity">
    <text evidence="1">Belongs to the HpcH/HpaI aldolase family.</text>
</comment>
<keyword evidence="6" id="KW-1185">Reference proteome</keyword>
<keyword evidence="3 5" id="KW-0456">Lyase</keyword>
<dbReference type="InterPro" id="IPR015813">
    <property type="entry name" value="Pyrv/PenolPyrv_kinase-like_dom"/>
</dbReference>
<dbReference type="InterPro" id="IPR005000">
    <property type="entry name" value="Aldolase/citrate-lyase_domain"/>
</dbReference>
<evidence type="ECO:0000259" key="4">
    <source>
        <dbReference type="Pfam" id="PF03328"/>
    </source>
</evidence>
<reference evidence="6" key="1">
    <citation type="journal article" date="2019" name="Int. J. Syst. Evol. Microbiol.">
        <title>The Global Catalogue of Microorganisms (GCM) 10K type strain sequencing project: providing services to taxonomists for standard genome sequencing and annotation.</title>
        <authorList>
            <consortium name="The Broad Institute Genomics Platform"/>
            <consortium name="The Broad Institute Genome Sequencing Center for Infectious Disease"/>
            <person name="Wu L."/>
            <person name="Ma J."/>
        </authorList>
    </citation>
    <scope>NUCLEOTIDE SEQUENCE [LARGE SCALE GENOMIC DNA]</scope>
    <source>
        <strain evidence="6">KCTC 42730</strain>
    </source>
</reference>
<dbReference type="RefSeq" id="WP_377123359.1">
    <property type="nucleotide sequence ID" value="NZ_JBHRSD010000014.1"/>
</dbReference>
<dbReference type="SUPFAM" id="SSF51621">
    <property type="entry name" value="Phosphoenolpyruvate/pyruvate domain"/>
    <property type="match status" value="1"/>
</dbReference>
<dbReference type="GO" id="GO:0016829">
    <property type="term" value="F:lyase activity"/>
    <property type="evidence" value="ECO:0007669"/>
    <property type="project" value="UniProtKB-KW"/>
</dbReference>
<dbReference type="InterPro" id="IPR040442">
    <property type="entry name" value="Pyrv_kinase-like_dom_sf"/>
</dbReference>
<dbReference type="EMBL" id="JBHRSD010000014">
    <property type="protein sequence ID" value="MFC3032649.1"/>
    <property type="molecule type" value="Genomic_DNA"/>
</dbReference>
<sequence length="260" mass="28030">MSSTPLKQKLRGDAPSFGLFSAINSAIAIEQLALAGYDYVIVDTEHTLFSPHEIDHLLLAAKAAGLAVLVRIAKQRFDWIAPLLDAGATGIIAANVKTVAEADALVAASYYFPLGRRGLNSTRFNGYASLDLATSNQAANQQTVVIAMIESREGLANAGAIAAVKGIDGLLAGAADLSQDFGLPWQTQHPEVVAAIQDLQAQTAKQHCAFIAIPRQLNDVQTWRKRGVAHFVIGDDRSIMRRAHIQHLQQHLKEYQDGSE</sequence>
<dbReference type="InterPro" id="IPR050251">
    <property type="entry name" value="HpcH-HpaI_aldolase"/>
</dbReference>
<proteinExistence type="inferred from homology"/>
<dbReference type="Pfam" id="PF03328">
    <property type="entry name" value="HpcH_HpaI"/>
    <property type="match status" value="1"/>
</dbReference>
<gene>
    <name evidence="5" type="ORF">ACFOEE_08965</name>
</gene>
<name>A0ABV7CJ24_9GAMM</name>
<feature type="domain" description="HpcH/HpaI aldolase/citrate lyase" evidence="4">
    <location>
        <begin position="17"/>
        <end position="236"/>
    </location>
</feature>
<accession>A0ABV7CJ24</accession>